<dbReference type="Proteomes" id="UP000701853">
    <property type="component" value="Chromosome 9"/>
</dbReference>
<organism evidence="1 2">
    <name type="scientific">Gossypium anomalum</name>
    <dbReference type="NCBI Taxonomy" id="47600"/>
    <lineage>
        <taxon>Eukaryota</taxon>
        <taxon>Viridiplantae</taxon>
        <taxon>Streptophyta</taxon>
        <taxon>Embryophyta</taxon>
        <taxon>Tracheophyta</taxon>
        <taxon>Spermatophyta</taxon>
        <taxon>Magnoliopsida</taxon>
        <taxon>eudicotyledons</taxon>
        <taxon>Gunneridae</taxon>
        <taxon>Pentapetalae</taxon>
        <taxon>rosids</taxon>
        <taxon>malvids</taxon>
        <taxon>Malvales</taxon>
        <taxon>Malvaceae</taxon>
        <taxon>Malvoideae</taxon>
        <taxon>Gossypium</taxon>
    </lineage>
</organism>
<evidence type="ECO:0000313" key="1">
    <source>
        <dbReference type="EMBL" id="KAG8482831.1"/>
    </source>
</evidence>
<dbReference type="OrthoDB" id="2107747at2759"/>
<keyword evidence="2" id="KW-1185">Reference proteome</keyword>
<dbReference type="EMBL" id="JAHUZN010000009">
    <property type="protein sequence ID" value="KAG8482831.1"/>
    <property type="molecule type" value="Genomic_DNA"/>
</dbReference>
<gene>
    <name evidence="1" type="ORF">CXB51_024271</name>
</gene>
<sequence>MAREPHQRANYEYMQEKEQDDGSVEFIFKPRAFYIVWGNDNRCWRITKPIGPSTSRKNEEEFAELLQVSWLEVTGITPKLNSASTYHITFRLSLDKGASGWTGAPVFLMAKVGKKGKYKWKKLEVEKLTGDPTDFPSKADPLEVETVDDQPDRRLYFGLYEVWSGKWKKGLKVYNATVKQIKKATVKQINN</sequence>
<reference evidence="1 2" key="1">
    <citation type="journal article" date="2021" name="bioRxiv">
        <title>The Gossypium anomalum genome as a resource for cotton improvement and evolutionary analysis of hybrid incompatibility.</title>
        <authorList>
            <person name="Grover C.E."/>
            <person name="Yuan D."/>
            <person name="Arick M.A."/>
            <person name="Miller E.R."/>
            <person name="Hu G."/>
            <person name="Peterson D.G."/>
            <person name="Wendel J.F."/>
            <person name="Udall J.A."/>
        </authorList>
    </citation>
    <scope>NUCLEOTIDE SEQUENCE [LARGE SCALE GENOMIC DNA]</scope>
    <source>
        <strain evidence="1">JFW-Udall</strain>
        <tissue evidence="1">Leaf</tissue>
    </source>
</reference>
<dbReference type="InterPro" id="IPR025886">
    <property type="entry name" value="PP2-like"/>
</dbReference>
<name>A0A8J5Y4V5_9ROSI</name>
<accession>A0A8J5Y4V5</accession>
<dbReference type="PANTHER" id="PTHR32278:SF2">
    <property type="entry name" value="PROTEIN PHLOEM PROTEIN 2-LIKE A9"/>
    <property type="match status" value="1"/>
</dbReference>
<protein>
    <submittedName>
        <fullName evidence="1">Uncharacterized protein</fullName>
    </submittedName>
</protein>
<proteinExistence type="predicted"/>
<evidence type="ECO:0000313" key="2">
    <source>
        <dbReference type="Proteomes" id="UP000701853"/>
    </source>
</evidence>
<comment type="caution">
    <text evidence="1">The sequence shown here is derived from an EMBL/GenBank/DDBJ whole genome shotgun (WGS) entry which is preliminary data.</text>
</comment>
<dbReference type="AlphaFoldDB" id="A0A8J5Y4V5"/>
<dbReference type="PANTHER" id="PTHR32278">
    <property type="entry name" value="F-BOX DOMAIN-CONTAINING PROTEIN"/>
    <property type="match status" value="1"/>
</dbReference>
<dbReference type="Pfam" id="PF14299">
    <property type="entry name" value="PP2"/>
    <property type="match status" value="1"/>
</dbReference>